<dbReference type="Pfam" id="PF26215">
    <property type="entry name" value="HTH_animal"/>
    <property type="match status" value="1"/>
</dbReference>
<dbReference type="RefSeq" id="XP_038051962.1">
    <property type="nucleotide sequence ID" value="XM_038196034.1"/>
</dbReference>
<dbReference type="OrthoDB" id="10025388at2759"/>
<reference evidence="2" key="1">
    <citation type="submission" date="2022-11" db="UniProtKB">
        <authorList>
            <consortium name="EnsemblMetazoa"/>
        </authorList>
    </citation>
    <scope>IDENTIFICATION</scope>
</reference>
<dbReference type="InterPro" id="IPR000477">
    <property type="entry name" value="RT_dom"/>
</dbReference>
<name>A0A913ZJH1_PATMI</name>
<keyword evidence="3" id="KW-1185">Reference proteome</keyword>
<dbReference type="Proteomes" id="UP000887568">
    <property type="component" value="Unplaced"/>
</dbReference>
<dbReference type="AlphaFoldDB" id="A0A913ZJH1"/>
<sequence>MELAHVRLRKPQTNMSQAELSAIRKLKNNPSVVIKPYDKGRGICIMNREDYLNVGFKHLSAHHYEKVDRDLTHETALKVHSALTDMIRNKHIDKHTFAYLDPLEQPTNCPTSPQPTYVRDTTDILRKLEKETFPQNSLLASIDVVSMYTNIHQAEAIESVCKAYEKNNHNYAITKPPSKHIRTLLELVLGRNYFQFGGKFFPQKIGCAMGSVASPEICDITLHDFELQISALTDRILFWARFRDDILIVYNGQLESFTQFVHQLNQLHPTLKFTFEASETSITYLDLTIFKGPRFLSTGTLDTRVFTKPTETYQYLERTSSHPNHVFKGFIKGEILRYARNTNNEDDFLQKVQSFEEKLLKRGYNQADIHKCKQSIDFSQRKSMIHTEQVKTQKELPLVFTTTYNPHVKHMDIKRALSRHWHLISGNPTLKEVFPKPPLVAYKIAENIKKRLVRAKLSHTEDNQSSTTENEDNTLDILISLLDEQIPSE</sequence>
<dbReference type="PROSITE" id="PS50878">
    <property type="entry name" value="RT_POL"/>
    <property type="match status" value="1"/>
</dbReference>
<dbReference type="GeneID" id="119724781"/>
<dbReference type="Pfam" id="PF00078">
    <property type="entry name" value="RVT_1"/>
    <property type="match status" value="1"/>
</dbReference>
<protein>
    <recommendedName>
        <fullName evidence="1">Reverse transcriptase domain-containing protein</fullName>
    </recommendedName>
</protein>
<evidence type="ECO:0000313" key="2">
    <source>
        <dbReference type="EnsemblMetazoa" id="XP_038051962.1"/>
    </source>
</evidence>
<feature type="domain" description="Reverse transcriptase" evidence="1">
    <location>
        <begin position="1"/>
        <end position="295"/>
    </location>
</feature>
<evidence type="ECO:0000259" key="1">
    <source>
        <dbReference type="PROSITE" id="PS50878"/>
    </source>
</evidence>
<evidence type="ECO:0000313" key="3">
    <source>
        <dbReference type="Proteomes" id="UP000887568"/>
    </source>
</evidence>
<dbReference type="OMA" id="WINKNEF"/>
<dbReference type="InterPro" id="IPR058912">
    <property type="entry name" value="HTH_animal"/>
</dbReference>
<accession>A0A913ZJH1</accession>
<dbReference type="PANTHER" id="PTHR21301">
    <property type="entry name" value="REVERSE TRANSCRIPTASE"/>
    <property type="match status" value="1"/>
</dbReference>
<dbReference type="PANTHER" id="PTHR21301:SF12">
    <property type="match status" value="1"/>
</dbReference>
<organism evidence="2 3">
    <name type="scientific">Patiria miniata</name>
    <name type="common">Bat star</name>
    <name type="synonym">Asterina miniata</name>
    <dbReference type="NCBI Taxonomy" id="46514"/>
    <lineage>
        <taxon>Eukaryota</taxon>
        <taxon>Metazoa</taxon>
        <taxon>Echinodermata</taxon>
        <taxon>Eleutherozoa</taxon>
        <taxon>Asterozoa</taxon>
        <taxon>Asteroidea</taxon>
        <taxon>Valvatacea</taxon>
        <taxon>Valvatida</taxon>
        <taxon>Asterinidae</taxon>
        <taxon>Patiria</taxon>
    </lineage>
</organism>
<proteinExistence type="predicted"/>
<dbReference type="EnsemblMetazoa" id="XM_038196034.1">
    <property type="protein sequence ID" value="XP_038051962.1"/>
    <property type="gene ID" value="LOC119724781"/>
</dbReference>